<dbReference type="Gene3D" id="3.40.50.1820">
    <property type="entry name" value="alpha/beta hydrolase"/>
    <property type="match status" value="1"/>
</dbReference>
<keyword evidence="1" id="KW-0732">Signal</keyword>
<proteinExistence type="predicted"/>
<evidence type="ECO:0000256" key="1">
    <source>
        <dbReference type="ARBA" id="ARBA00022729"/>
    </source>
</evidence>
<evidence type="ECO:0000313" key="4">
    <source>
        <dbReference type="Proteomes" id="UP000315750"/>
    </source>
</evidence>
<protein>
    <submittedName>
        <fullName evidence="3">Phospholipase/Carboxylesterase</fullName>
    </submittedName>
</protein>
<dbReference type="SUPFAM" id="SSF53474">
    <property type="entry name" value="alpha/beta-Hydrolases"/>
    <property type="match status" value="1"/>
</dbReference>
<dbReference type="RefSeq" id="WP_145246199.1">
    <property type="nucleotide sequence ID" value="NZ_CP036278.1"/>
</dbReference>
<dbReference type="InterPro" id="IPR003140">
    <property type="entry name" value="PLipase/COase/thioEstase"/>
</dbReference>
<reference evidence="3 4" key="1">
    <citation type="submission" date="2019-02" db="EMBL/GenBank/DDBJ databases">
        <title>Deep-cultivation of Planctomycetes and their phenomic and genomic characterization uncovers novel biology.</title>
        <authorList>
            <person name="Wiegand S."/>
            <person name="Jogler M."/>
            <person name="Boedeker C."/>
            <person name="Pinto D."/>
            <person name="Vollmers J."/>
            <person name="Rivas-Marin E."/>
            <person name="Kohn T."/>
            <person name="Peeters S.H."/>
            <person name="Heuer A."/>
            <person name="Rast P."/>
            <person name="Oberbeckmann S."/>
            <person name="Bunk B."/>
            <person name="Jeske O."/>
            <person name="Meyerdierks A."/>
            <person name="Storesund J.E."/>
            <person name="Kallscheuer N."/>
            <person name="Luecker S."/>
            <person name="Lage O.M."/>
            <person name="Pohl T."/>
            <person name="Merkel B.J."/>
            <person name="Hornburger P."/>
            <person name="Mueller R.-W."/>
            <person name="Bruemmer F."/>
            <person name="Labrenz M."/>
            <person name="Spormann A.M."/>
            <person name="Op den Camp H."/>
            <person name="Overmann J."/>
            <person name="Amann R."/>
            <person name="Jetten M.S.M."/>
            <person name="Mascher T."/>
            <person name="Medema M.H."/>
            <person name="Devos D.P."/>
            <person name="Kaster A.-K."/>
            <person name="Ovreas L."/>
            <person name="Rohde M."/>
            <person name="Galperin M.Y."/>
            <person name="Jogler C."/>
        </authorList>
    </citation>
    <scope>NUCLEOTIDE SEQUENCE [LARGE SCALE GENOMIC DNA]</scope>
    <source>
        <strain evidence="3 4">Pan181</strain>
    </source>
</reference>
<dbReference type="EMBL" id="CP036278">
    <property type="protein sequence ID" value="QDU55329.1"/>
    <property type="molecule type" value="Genomic_DNA"/>
</dbReference>
<dbReference type="PANTHER" id="PTHR43037">
    <property type="entry name" value="UNNAMED PRODUCT-RELATED"/>
    <property type="match status" value="1"/>
</dbReference>
<evidence type="ECO:0000313" key="3">
    <source>
        <dbReference type="EMBL" id="QDU55329.1"/>
    </source>
</evidence>
<dbReference type="GO" id="GO:0016787">
    <property type="term" value="F:hydrolase activity"/>
    <property type="evidence" value="ECO:0007669"/>
    <property type="project" value="InterPro"/>
</dbReference>
<organism evidence="3 4">
    <name type="scientific">Aeoliella mucimassa</name>
    <dbReference type="NCBI Taxonomy" id="2527972"/>
    <lineage>
        <taxon>Bacteria</taxon>
        <taxon>Pseudomonadati</taxon>
        <taxon>Planctomycetota</taxon>
        <taxon>Planctomycetia</taxon>
        <taxon>Pirellulales</taxon>
        <taxon>Lacipirellulaceae</taxon>
        <taxon>Aeoliella</taxon>
    </lineage>
</organism>
<dbReference type="PANTHER" id="PTHR43037:SF1">
    <property type="entry name" value="BLL1128 PROTEIN"/>
    <property type="match status" value="1"/>
</dbReference>
<accession>A0A518AKS1</accession>
<dbReference type="InterPro" id="IPR050955">
    <property type="entry name" value="Plant_Biomass_Hydrol_Est"/>
</dbReference>
<name>A0A518AKS1_9BACT</name>
<dbReference type="AlphaFoldDB" id="A0A518AKS1"/>
<dbReference type="OrthoDB" id="270827at2"/>
<feature type="domain" description="Phospholipase/carboxylesterase/thioesterase" evidence="2">
    <location>
        <begin position="112"/>
        <end position="226"/>
    </location>
</feature>
<sequence length="248" mass="27489">MKRRRAVTAANESSWQHLIPTPPTSGLGTALAMAPARTTVDTPVATFLPTNYEMGYSYPLIVWLHEKGGNERHLPQVMQHISTQNFVAVAPQASHECNDQLRSYQWVQQPVAIAAAGQAVSEAIDLARSEFSVHDSRIFLVGHGNGGSMALRLAMQTPERFAGVISINGALPRRHSLLRNVNRLRKLPFLLSSSRDYPQYPETAVCRDLRLLHSAGCNVDIRQYPGSDDLTTCMLADVNRWVMERVCG</sequence>
<keyword evidence="4" id="KW-1185">Reference proteome</keyword>
<dbReference type="Proteomes" id="UP000315750">
    <property type="component" value="Chromosome"/>
</dbReference>
<gene>
    <name evidence="3" type="ORF">Pan181_15180</name>
</gene>
<evidence type="ECO:0000259" key="2">
    <source>
        <dbReference type="Pfam" id="PF02230"/>
    </source>
</evidence>
<dbReference type="KEGG" id="amuc:Pan181_15180"/>
<dbReference type="InterPro" id="IPR029058">
    <property type="entry name" value="AB_hydrolase_fold"/>
</dbReference>
<dbReference type="Pfam" id="PF02230">
    <property type="entry name" value="Abhydrolase_2"/>
    <property type="match status" value="1"/>
</dbReference>